<dbReference type="KEGG" id="nre:BES08_30255"/>
<sequence length="266" mass="29036">MQGCARRVHKTELLGAIQYETPSQPDGGPVFRPGEARFGRSFMEQPARVAKPPDQADCLFALGEQKVRQTRSKAIAVAIACVPDSRLRQRRDQFQINRTDESGNSIAADGSEDIITAHALVQRIACRCHPPFVDIYPKLRAGGLENIKQPVIDIVRIFFGPVRYWCGRGGILPDTCEPGFNWCGQTDGIFVLRCSQVNQCCGDMFAIMAHRARAGTEDGIAMQGDVLIVGLAAPVRDAAYNSAASFGLDLHDQPAINIILGALQCR</sequence>
<accession>A0A1D8AGC1</accession>
<keyword evidence="1" id="KW-0614">Plasmid</keyword>
<gene>
    <name evidence="1" type="ORF">BES08_30255</name>
</gene>
<dbReference type="EMBL" id="CP017078">
    <property type="protein sequence ID" value="AOR81160.1"/>
    <property type="molecule type" value="Genomic_DNA"/>
</dbReference>
<evidence type="ECO:0000313" key="1">
    <source>
        <dbReference type="EMBL" id="AOR81160.1"/>
    </source>
</evidence>
<dbReference type="Proteomes" id="UP000094626">
    <property type="component" value="Plasmid pSA3"/>
</dbReference>
<evidence type="ECO:0000313" key="2">
    <source>
        <dbReference type="Proteomes" id="UP000094626"/>
    </source>
</evidence>
<organism evidence="1 2">
    <name type="scientific">Novosphingobium resinovorum</name>
    <dbReference type="NCBI Taxonomy" id="158500"/>
    <lineage>
        <taxon>Bacteria</taxon>
        <taxon>Pseudomonadati</taxon>
        <taxon>Pseudomonadota</taxon>
        <taxon>Alphaproteobacteria</taxon>
        <taxon>Sphingomonadales</taxon>
        <taxon>Sphingomonadaceae</taxon>
        <taxon>Novosphingobium</taxon>
    </lineage>
</organism>
<proteinExistence type="predicted"/>
<name>A0A1D8AGC1_9SPHN</name>
<protein>
    <submittedName>
        <fullName evidence="1">Uncharacterized protein</fullName>
    </submittedName>
</protein>
<dbReference type="AlphaFoldDB" id="A0A1D8AGC1"/>
<reference evidence="2" key="1">
    <citation type="journal article" date="2017" name="J. Biotechnol.">
        <title>Complete genome sequence of Novosphingobium resinovorum SA1, a versatile xenobiotic-degrading bacterium capable of utilizing sulfanilic acid.</title>
        <authorList>
            <person name="Hegedus B."/>
            <person name="Kos P.B."/>
            <person name="Balint B."/>
            <person name="Maroti G."/>
            <person name="Gan H.M."/>
            <person name="Perei K."/>
            <person name="Rakhely G."/>
        </authorList>
    </citation>
    <scope>NUCLEOTIDE SEQUENCE [LARGE SCALE GENOMIC DNA]</scope>
    <source>
        <strain evidence="2">SA1</strain>
    </source>
</reference>
<geneLocation type="plasmid" evidence="1 2">
    <name>pSA3</name>
</geneLocation>
<keyword evidence="2" id="KW-1185">Reference proteome</keyword>